<accession>M6RDK2</accession>
<reference evidence="2 3" key="1">
    <citation type="submission" date="2013-01" db="EMBL/GenBank/DDBJ databases">
        <authorList>
            <person name="Harkins D.M."/>
            <person name="Durkin A.S."/>
            <person name="Brinkac L.M."/>
            <person name="Haft D.H."/>
            <person name="Selengut J.D."/>
            <person name="Sanka R."/>
            <person name="DePew J."/>
            <person name="Purushe J."/>
            <person name="Picardeau M."/>
            <person name="Werts C."/>
            <person name="Goarant C."/>
            <person name="Vinetz J.M."/>
            <person name="Sutton G.G."/>
            <person name="Nierman W.C."/>
            <person name="Fouts D.E."/>
        </authorList>
    </citation>
    <scope>NUCLEOTIDE SEQUENCE [LARGE SCALE GENOMIC DNA]</scope>
    <source>
        <strain evidence="2 3">Verdun HP</strain>
    </source>
</reference>
<proteinExistence type="predicted"/>
<evidence type="ECO:0000313" key="2">
    <source>
        <dbReference type="EMBL" id="EMO05690.1"/>
    </source>
</evidence>
<dbReference type="InterPro" id="IPR023614">
    <property type="entry name" value="Porin_dom_sf"/>
</dbReference>
<gene>
    <name evidence="2" type="ORF">LEP1GSC116_2803</name>
</gene>
<organism evidence="2 3">
    <name type="scientific">Leptospira interrogans serovar Icterohaemorrhagiae str. Verdun HP</name>
    <dbReference type="NCBI Taxonomy" id="1049910"/>
    <lineage>
        <taxon>Bacteria</taxon>
        <taxon>Pseudomonadati</taxon>
        <taxon>Spirochaetota</taxon>
        <taxon>Spirochaetia</taxon>
        <taxon>Leptospirales</taxon>
        <taxon>Leptospiraceae</taxon>
        <taxon>Leptospira</taxon>
    </lineage>
</organism>
<dbReference type="InterPro" id="IPR011486">
    <property type="entry name" value="BBP2"/>
</dbReference>
<comment type="caution">
    <text evidence="2">The sequence shown here is derived from an EMBL/GenBank/DDBJ whole genome shotgun (WGS) entry which is preliminary data.</text>
</comment>
<dbReference type="Gene3D" id="2.40.160.10">
    <property type="entry name" value="Porin"/>
    <property type="match status" value="1"/>
</dbReference>
<name>M6RDK2_LEPIR</name>
<dbReference type="Pfam" id="PF07642">
    <property type="entry name" value="BBP2"/>
    <property type="match status" value="1"/>
</dbReference>
<sequence length="505" mass="58462">VVPELVYKNLILYTFIMKQKRNFRKLECSKIRNQIEFGSDFIIKNVSNKLVFQKYIFAILYSCIFIFPLSADSQKSDSSTTQTEEKVLNSSHIFPSNIQNKKDSSSSLISSDFLQTSSTNLQSPTNEKSIDKDSSQIQNDDFQSKDEIEKNDHSKNTSSKEASEENKQIPKFGFFIDSYYAHNPYRSSSRDNRYLTQPARWDEINVNLAYIDGKIETDQYRGRVAFQFGNSVNSNYKNEVSSEKNSNEVSVRNIQEAYAGIKLAKNLWLDGGIYFGNIGLESWISHNNWNYSRALALDYVPYYSSGFRLSFQYSEKLSFQLHLMNGWSNITETNKDKAIGSQIDYKITDKLKITHNTFVGNEAPDSQARQTRYYNNLILQYHFTKHFIIAGSGDVGIQRVSDPGVQAYRQWYHGTFWITWRPIEKFRTSLRLERMFDPEQTIIQTASKNGFLTSGATITLDYIPNENALVRLEGRYFRSYDAVFDRDQSKSKEEKFIVFAISVKI</sequence>
<feature type="compositionally biased region" description="Basic and acidic residues" evidence="1">
    <location>
        <begin position="142"/>
        <end position="155"/>
    </location>
</feature>
<evidence type="ECO:0000313" key="3">
    <source>
        <dbReference type="Proteomes" id="UP000012092"/>
    </source>
</evidence>
<dbReference type="AlphaFoldDB" id="M6RDK2"/>
<feature type="region of interest" description="Disordered" evidence="1">
    <location>
        <begin position="117"/>
        <end position="166"/>
    </location>
</feature>
<feature type="non-terminal residue" evidence="2">
    <location>
        <position position="1"/>
    </location>
</feature>
<evidence type="ECO:0000256" key="1">
    <source>
        <dbReference type="SAM" id="MobiDB-lite"/>
    </source>
</evidence>
<dbReference type="Proteomes" id="UP000012092">
    <property type="component" value="Unassembled WGS sequence"/>
</dbReference>
<protein>
    <submittedName>
        <fullName evidence="2">Outer membrane protein</fullName>
    </submittedName>
</protein>
<dbReference type="EMBL" id="AHNZ02000394">
    <property type="protein sequence ID" value="EMO05690.1"/>
    <property type="molecule type" value="Genomic_DNA"/>
</dbReference>